<feature type="domain" description="RNA helicase aquarius beta-barrel" evidence="5">
    <location>
        <begin position="487"/>
        <end position="676"/>
    </location>
</feature>
<evidence type="ECO:0008006" key="9">
    <source>
        <dbReference type="Google" id="ProtNLM"/>
    </source>
</evidence>
<dbReference type="InterPro" id="IPR032174">
    <property type="entry name" value="Aquarius_N"/>
</dbReference>
<dbReference type="Proteomes" id="UP000023152">
    <property type="component" value="Unassembled WGS sequence"/>
</dbReference>
<reference evidence="7 8" key="1">
    <citation type="journal article" date="2013" name="Curr. Biol.">
        <title>The Genome of the Foraminiferan Reticulomyxa filosa.</title>
        <authorList>
            <person name="Glockner G."/>
            <person name="Hulsmann N."/>
            <person name="Schleicher M."/>
            <person name="Noegel A.A."/>
            <person name="Eichinger L."/>
            <person name="Gallinger C."/>
            <person name="Pawlowski J."/>
            <person name="Sierra R."/>
            <person name="Euteneuer U."/>
            <person name="Pillet L."/>
            <person name="Moustafa A."/>
            <person name="Platzer M."/>
            <person name="Groth M."/>
            <person name="Szafranski K."/>
            <person name="Schliwa M."/>
        </authorList>
    </citation>
    <scope>NUCLEOTIDE SEQUENCE [LARGE SCALE GENOMIC DNA]</scope>
</reference>
<dbReference type="Gene3D" id="3.40.50.300">
    <property type="entry name" value="P-loop containing nucleotide triphosphate hydrolases"/>
    <property type="match status" value="3"/>
</dbReference>
<dbReference type="InterPro" id="IPR045055">
    <property type="entry name" value="DNA2/NAM7-like"/>
</dbReference>
<proteinExistence type="predicted"/>
<dbReference type="GO" id="GO:0004386">
    <property type="term" value="F:helicase activity"/>
    <property type="evidence" value="ECO:0007669"/>
    <property type="project" value="InterPro"/>
</dbReference>
<dbReference type="InterPro" id="IPR041679">
    <property type="entry name" value="DNA2/NAM7-like_C"/>
</dbReference>
<dbReference type="Pfam" id="PF13087">
    <property type="entry name" value="AAA_12"/>
    <property type="match status" value="1"/>
</dbReference>
<feature type="domain" description="DNA2/NAM7 helicase helicase" evidence="2">
    <location>
        <begin position="848"/>
        <end position="1170"/>
    </location>
</feature>
<sequence length="1647" mass="193904">KKKKKKKKKFLWKHFDINTETSLEHLQSIMYVINEKFRQKVAVWDGLIRVDKKGLDKKKLETLFERIFEIKLLYRDEKKENQKPSTMKRRWSMDEIENYILFLVNSYHETENDDVRQMMTSIMSLGLWENILPCQLNRIFQMVPDLEKRWNKYQLHRNAFPSYRRQLVPCLLQEFFRVLDGIDDEVALLNSTTTTTTMVEMTSKRKIKSRNKRQKYLCRFMELMIDTLTMLLTRRHLRPFLTRYHFIMRCKMSQFAIWSKEQTLAKDRLFSQLLEQLEFYMSFPIDDFTGRSLTEHDVSIDHYANLLALQKCVYKFYYPKLKPLTMTSIGSLDNRKKLIQFFEKLEPDELRDLMIKLNILFPDDNDNVCFQSLFRKYTPKSVYLEFLFAHFISKESLRTKANNLPLYPTEKILWDRNIVPMNDDNDDDIDTDNNAVLSLPKLNLQFLTLYDYLLRNFELFRLESAHSIREDIAKCVWKIRPRLKRDPNSGSNIRKTHFTGYSRMGIPVKEFAITSVSKPKLGETKPAKVSAEIEVDLGPFVGDTRLEWEALKEHDILFLIRVQATRDVELEDDFEHSIQKWGVGHKTWESFTDKELGIEAVRGCEIVAVKDEHGTIIGERDWETNQVNVGQGSKRIFHVLLDSAQYQQDMMEMASSSSASTSTVDIYQSFNLLMRRESKENNFKAVLETIRSLMNDNEMALPKWFSNVFLGYGNPNSASFYHIKQEDYNNGKGKQCYGMDFKDTFLDMKHLIHSFPGKHIYIVDGQLNIKEELTPQTEHNYPPPYRLWFDPNDSRPEEELLLKGSFEYISPIDSQRILVEPYVIVDSQKQNQTNVKKNTIRFTPVQIETIKSGMHDGLTMVVGPPGTGKTDVAVQIINNIYHNYPQQRTLLITHSNQALNDLFEKIMKQDIDERHLLRLGYGAKELDTESNYSQIGRVNYMLQVRLNQLKEAQDLALSIGERIDRCVTCETSGHFYNLDILSKWEEFEYRLEEIEEIYSDKLNHPDSKLNYLSSLFPDGINVCDLIYNLFPFRDFIQLKNGEAPFYRQSYSEDKVMAYKYWKVVQSLFQDLRECHPFELLRTHKDRSQYLLTRQSKIVAMTCTHAAIKRNDFLQIKFQYDNIVMEESAQILDIETFIPMVLQQCDRETGCRLKRIILIGDHQQLPPIVKNAAFQNYSKLDQSLFARFVRLGVSTYTLNMQGRCRPSIASLFSWKYPHLGHLTNVTTDSIYLRANSGFLFDYQIIHVDDYHGRGETQPTPYFYQNLGEAEYIAHVYMYMRLLGYPSHQISVLTTYNGQKHLLRDVFNRRCRDDPLFGLPHSITTVDQYQGQQNHFVLLSLVRTKNVGHIRDIRRLVVALSRAKFGLYIFARINIFLQCFELKNVFDLLMKRPQRLHLVTNEPYPTQRQLTDVVTPADEQTGSGNFVQSFSVLNLNHMCQIVNFMSNSVRMRYKQEYDAQLQYYHSRAQQALEEKRKRDAEEAENLRIQQEKEKEEKEKEEKEREEKKKEEKQKQKQANIDNMDNNTSSDESDQDNTATKDQDINSQPSMPSEATAFAAQTLGTIGEQEFPTVQQENFDPYMAENEDYSSEESINEKLIKKNILQSNFVEHLTEIFFVIIYNNKAHRKIFFIDEQHLFLLKKSIFVQSF</sequence>
<dbReference type="CDD" id="cd18808">
    <property type="entry name" value="SF1_C_Upf1"/>
    <property type="match status" value="1"/>
</dbReference>
<dbReference type="GO" id="GO:0003729">
    <property type="term" value="F:mRNA binding"/>
    <property type="evidence" value="ECO:0007669"/>
    <property type="project" value="TreeGrafter"/>
</dbReference>
<dbReference type="Pfam" id="PF13086">
    <property type="entry name" value="AAA_11"/>
    <property type="match status" value="1"/>
</dbReference>
<feature type="non-terminal residue" evidence="7">
    <location>
        <position position="1"/>
    </location>
</feature>
<protein>
    <recommendedName>
        <fullName evidence="9">Intron-binding protein aquarius</fullName>
    </recommendedName>
</protein>
<comment type="caution">
    <text evidence="7">The sequence shown here is derived from an EMBL/GenBank/DDBJ whole genome shotgun (WGS) entry which is preliminary data.</text>
</comment>
<dbReference type="SUPFAM" id="SSF52540">
    <property type="entry name" value="P-loop containing nucleoside triphosphate hydrolases"/>
    <property type="match status" value="1"/>
</dbReference>
<dbReference type="Pfam" id="PF16399">
    <property type="entry name" value="Aquarius_N_1st"/>
    <property type="match status" value="1"/>
</dbReference>
<dbReference type="InterPro" id="IPR048967">
    <property type="entry name" value="Aquarius_insert"/>
</dbReference>
<gene>
    <name evidence="7" type="ORF">RFI_26379</name>
</gene>
<dbReference type="InterPro" id="IPR027417">
    <property type="entry name" value="P-loop_NTPase"/>
</dbReference>
<dbReference type="Pfam" id="PF21144">
    <property type="entry name" value="Aquarius_N_3rd"/>
    <property type="match status" value="1"/>
</dbReference>
<evidence type="ECO:0000259" key="4">
    <source>
        <dbReference type="Pfam" id="PF16399"/>
    </source>
</evidence>
<dbReference type="InterPro" id="IPR041677">
    <property type="entry name" value="DNA2/NAM7_AAA_11"/>
</dbReference>
<keyword evidence="8" id="KW-1185">Reference proteome</keyword>
<evidence type="ECO:0000313" key="8">
    <source>
        <dbReference type="Proteomes" id="UP000023152"/>
    </source>
</evidence>
<dbReference type="PIRSF" id="PIRSF038901">
    <property type="entry name" value="AQR_cwf11"/>
    <property type="match status" value="1"/>
</dbReference>
<dbReference type="Pfam" id="PF21143">
    <property type="entry name" value="Aquarius_N_2nd"/>
    <property type="match status" value="1"/>
</dbReference>
<evidence type="ECO:0000259" key="6">
    <source>
        <dbReference type="Pfam" id="PF21144"/>
    </source>
</evidence>
<dbReference type="InterPro" id="IPR047187">
    <property type="entry name" value="SF1_C_Upf1"/>
</dbReference>
<dbReference type="PANTHER" id="PTHR10887:SF5">
    <property type="entry name" value="RNA HELICASE AQUARIUS"/>
    <property type="match status" value="1"/>
</dbReference>
<dbReference type="OMA" id="YRVWLDC"/>
<evidence type="ECO:0000313" key="7">
    <source>
        <dbReference type="EMBL" id="ETO10995.1"/>
    </source>
</evidence>
<dbReference type="InterPro" id="IPR048966">
    <property type="entry name" value="Aquarius_b-barrel"/>
</dbReference>
<dbReference type="FunFam" id="3.40.50.300:FF:002863">
    <property type="entry name" value="Pre-mRNA-splicing factor cwf11"/>
    <property type="match status" value="1"/>
</dbReference>
<feature type="compositionally biased region" description="Polar residues" evidence="1">
    <location>
        <begin position="1516"/>
        <end position="1535"/>
    </location>
</feature>
<feature type="domain" description="DNA2/NAM7 helicase-like C-terminal" evidence="3">
    <location>
        <begin position="1179"/>
        <end position="1369"/>
    </location>
</feature>
<dbReference type="GO" id="GO:0000398">
    <property type="term" value="P:mRNA splicing, via spliceosome"/>
    <property type="evidence" value="ECO:0007669"/>
    <property type="project" value="InterPro"/>
</dbReference>
<evidence type="ECO:0000256" key="1">
    <source>
        <dbReference type="SAM" id="MobiDB-lite"/>
    </source>
</evidence>
<name>X6MD81_RETFI</name>
<feature type="domain" description="RNA helicase aquarius N-terminal" evidence="4">
    <location>
        <begin position="9"/>
        <end position="366"/>
    </location>
</feature>
<accession>X6MD81</accession>
<dbReference type="CDD" id="cd17935">
    <property type="entry name" value="EEXXQc_AQR"/>
    <property type="match status" value="1"/>
</dbReference>
<dbReference type="OrthoDB" id="1879at2759"/>
<dbReference type="GO" id="GO:0071013">
    <property type="term" value="C:catalytic step 2 spliceosome"/>
    <property type="evidence" value="ECO:0007669"/>
    <property type="project" value="TreeGrafter"/>
</dbReference>
<feature type="domain" description="RNA helicase aquarius insertion" evidence="6">
    <location>
        <begin position="738"/>
        <end position="796"/>
    </location>
</feature>
<feature type="compositionally biased region" description="Basic and acidic residues" evidence="1">
    <location>
        <begin position="1487"/>
        <end position="1512"/>
    </location>
</feature>
<dbReference type="PANTHER" id="PTHR10887">
    <property type="entry name" value="DNA2/NAM7 HELICASE FAMILY"/>
    <property type="match status" value="1"/>
</dbReference>
<evidence type="ECO:0000259" key="3">
    <source>
        <dbReference type="Pfam" id="PF13087"/>
    </source>
</evidence>
<dbReference type="InterPro" id="IPR026300">
    <property type="entry name" value="CWF11_fam"/>
</dbReference>
<evidence type="ECO:0000259" key="2">
    <source>
        <dbReference type="Pfam" id="PF13086"/>
    </source>
</evidence>
<organism evidence="7 8">
    <name type="scientific">Reticulomyxa filosa</name>
    <dbReference type="NCBI Taxonomy" id="46433"/>
    <lineage>
        <taxon>Eukaryota</taxon>
        <taxon>Sar</taxon>
        <taxon>Rhizaria</taxon>
        <taxon>Retaria</taxon>
        <taxon>Foraminifera</taxon>
        <taxon>Monothalamids</taxon>
        <taxon>Reticulomyxidae</taxon>
        <taxon>Reticulomyxa</taxon>
    </lineage>
</organism>
<evidence type="ECO:0000259" key="5">
    <source>
        <dbReference type="Pfam" id="PF21143"/>
    </source>
</evidence>
<dbReference type="EMBL" id="ASPP01022895">
    <property type="protein sequence ID" value="ETO10995.1"/>
    <property type="molecule type" value="Genomic_DNA"/>
</dbReference>
<feature type="region of interest" description="Disordered" evidence="1">
    <location>
        <begin position="1472"/>
        <end position="1549"/>
    </location>
</feature>